<dbReference type="AlphaFoldDB" id="A0AAD9L606"/>
<feature type="compositionally biased region" description="Polar residues" evidence="1">
    <location>
        <begin position="27"/>
        <end position="38"/>
    </location>
</feature>
<dbReference type="EMBL" id="JAODAN010000004">
    <property type="protein sequence ID" value="KAK1924578.1"/>
    <property type="molecule type" value="Genomic_DNA"/>
</dbReference>
<feature type="compositionally biased region" description="Pro residues" evidence="1">
    <location>
        <begin position="49"/>
        <end position="64"/>
    </location>
</feature>
<feature type="region of interest" description="Disordered" evidence="1">
    <location>
        <begin position="1"/>
        <end position="69"/>
    </location>
</feature>
<accession>A0AAD9L606</accession>
<feature type="region of interest" description="Disordered" evidence="1">
    <location>
        <begin position="233"/>
        <end position="267"/>
    </location>
</feature>
<evidence type="ECO:0000313" key="2">
    <source>
        <dbReference type="EMBL" id="KAK1924578.1"/>
    </source>
</evidence>
<comment type="caution">
    <text evidence="2">The sequence shown here is derived from an EMBL/GenBank/DDBJ whole genome shotgun (WGS) entry which is preliminary data.</text>
</comment>
<organism evidence="2 3">
    <name type="scientific">Papiliotrema laurentii</name>
    <name type="common">Cryptococcus laurentii</name>
    <dbReference type="NCBI Taxonomy" id="5418"/>
    <lineage>
        <taxon>Eukaryota</taxon>
        <taxon>Fungi</taxon>
        <taxon>Dikarya</taxon>
        <taxon>Basidiomycota</taxon>
        <taxon>Agaricomycotina</taxon>
        <taxon>Tremellomycetes</taxon>
        <taxon>Tremellales</taxon>
        <taxon>Rhynchogastremaceae</taxon>
        <taxon>Papiliotrema</taxon>
    </lineage>
</organism>
<feature type="compositionally biased region" description="Polar residues" evidence="1">
    <location>
        <begin position="257"/>
        <end position="267"/>
    </location>
</feature>
<gene>
    <name evidence="2" type="ORF">DB88DRAFT_225126</name>
</gene>
<dbReference type="Proteomes" id="UP001182556">
    <property type="component" value="Unassembled WGS sequence"/>
</dbReference>
<protein>
    <submittedName>
        <fullName evidence="2">Uncharacterized protein</fullName>
    </submittedName>
</protein>
<keyword evidence="3" id="KW-1185">Reference proteome</keyword>
<evidence type="ECO:0000256" key="1">
    <source>
        <dbReference type="SAM" id="MobiDB-lite"/>
    </source>
</evidence>
<evidence type="ECO:0000313" key="3">
    <source>
        <dbReference type="Proteomes" id="UP001182556"/>
    </source>
</evidence>
<proteinExistence type="predicted"/>
<reference evidence="2" key="1">
    <citation type="submission" date="2023-02" db="EMBL/GenBank/DDBJ databases">
        <title>Identification and recombinant expression of a fungal hydrolase from Papiliotrema laurentii that hydrolyzes apple cutin and clears colloidal polyester polyurethane.</title>
        <authorList>
            <consortium name="DOE Joint Genome Institute"/>
            <person name="Roman V.A."/>
            <person name="Bojanowski C."/>
            <person name="Crable B.R."/>
            <person name="Wagner D.N."/>
            <person name="Hung C.S."/>
            <person name="Nadeau L.J."/>
            <person name="Schratz L."/>
            <person name="Haridas S."/>
            <person name="Pangilinan J."/>
            <person name="Lipzen A."/>
            <person name="Na H."/>
            <person name="Yan M."/>
            <person name="Ng V."/>
            <person name="Grigoriev I.V."/>
            <person name="Spatafora J.W."/>
            <person name="Barlow D."/>
            <person name="Biffinger J."/>
            <person name="Kelley-Loughnane N."/>
            <person name="Varaljay V.A."/>
            <person name="Crookes-Goodson W.J."/>
        </authorList>
    </citation>
    <scope>NUCLEOTIDE SEQUENCE</scope>
    <source>
        <strain evidence="2">5307AH</strain>
    </source>
</reference>
<name>A0AAD9L606_PAPLA</name>
<feature type="compositionally biased region" description="Basic and acidic residues" evidence="1">
    <location>
        <begin position="233"/>
        <end position="256"/>
    </location>
</feature>
<sequence length="267" mass="29404">MPLLSHPRPSHSPVPLPTGVSAAPTPSGVNSSKRQATPPNKDLSESPSTSPPGSPELPPKPISPNVPAEAQASLIRPARRPTVVRNISIAPVQPPEIVRPSETYIDALPRTLRDLQSWGESTAHPPPFLLNPTADRASMTIRPGSMVRHLQEYQAVLENMEQSTIGTTTIRPESTPYDPVALMSRGQRAVDELDVEWCWFCRRDHPRQEMVLRELGKDGRQWVCKPCVEQREGGDIQHELRDRERGDEEAEADVHSTDTAISASPKG</sequence>